<evidence type="ECO:0000313" key="2">
    <source>
        <dbReference type="Proteomes" id="UP000683246"/>
    </source>
</evidence>
<proteinExistence type="predicted"/>
<dbReference type="KEGG" id="vpy:HZI73_21745"/>
<sequence>MLKMELEEFIEEVKGELYGYEEIEEAQIVDFEKRFRAWVADKKAQGKKNKNDRIKFGPNSIIVTLKDESDLFKIVDRYLAAVVDEETGQYWENWSI</sequence>
<organism evidence="1 2">
    <name type="scientific">Vallitalea pronyensis</name>
    <dbReference type="NCBI Taxonomy" id="1348613"/>
    <lineage>
        <taxon>Bacteria</taxon>
        <taxon>Bacillati</taxon>
        <taxon>Bacillota</taxon>
        <taxon>Clostridia</taxon>
        <taxon>Lachnospirales</taxon>
        <taxon>Vallitaleaceae</taxon>
        <taxon>Vallitalea</taxon>
    </lineage>
</organism>
<keyword evidence="2" id="KW-1185">Reference proteome</keyword>
<accession>A0A8J8SIQ7</accession>
<dbReference type="RefSeq" id="WP_212695458.1">
    <property type="nucleotide sequence ID" value="NZ_CP058649.1"/>
</dbReference>
<dbReference type="Proteomes" id="UP000683246">
    <property type="component" value="Chromosome"/>
</dbReference>
<protein>
    <submittedName>
        <fullName evidence="1">Uncharacterized protein</fullName>
    </submittedName>
</protein>
<gene>
    <name evidence="1" type="ORF">HZI73_21745</name>
</gene>
<name>A0A8J8SIQ7_9FIRM</name>
<reference evidence="1" key="1">
    <citation type="submission" date="2020-07" db="EMBL/GenBank/DDBJ databases">
        <title>Vallitalea pronyensis genome.</title>
        <authorList>
            <person name="Postec A."/>
        </authorList>
    </citation>
    <scope>NUCLEOTIDE SEQUENCE</scope>
    <source>
        <strain evidence="1">FatNI3</strain>
    </source>
</reference>
<evidence type="ECO:0000313" key="1">
    <source>
        <dbReference type="EMBL" id="QUI24763.1"/>
    </source>
</evidence>
<dbReference type="AlphaFoldDB" id="A0A8J8SIQ7"/>
<dbReference type="EMBL" id="CP058649">
    <property type="protein sequence ID" value="QUI24763.1"/>
    <property type="molecule type" value="Genomic_DNA"/>
</dbReference>